<keyword evidence="8" id="KW-0399">Innate immunity</keyword>
<keyword evidence="11" id="KW-0732">Signal</keyword>
<dbReference type="InterPro" id="IPR002471">
    <property type="entry name" value="Pept_S9_AS"/>
</dbReference>
<evidence type="ECO:0000256" key="11">
    <source>
        <dbReference type="ARBA" id="ARBA00022729"/>
    </source>
</evidence>
<dbReference type="GO" id="GO:0045087">
    <property type="term" value="P:innate immune response"/>
    <property type="evidence" value="ECO:0007669"/>
    <property type="project" value="UniProtKB-KW"/>
</dbReference>
<comment type="similarity">
    <text evidence="3">Belongs to the Toll-like receptor family.</text>
</comment>
<dbReference type="Gene3D" id="2.120.10.30">
    <property type="entry name" value="TolB, C-terminal domain"/>
    <property type="match status" value="1"/>
</dbReference>
<dbReference type="InterPro" id="IPR001611">
    <property type="entry name" value="Leu-rich_rpt"/>
</dbReference>
<dbReference type="InterPro" id="IPR000483">
    <property type="entry name" value="Cys-rich_flank_reg_C"/>
</dbReference>
<evidence type="ECO:0000256" key="22">
    <source>
        <dbReference type="ARBA" id="ARBA00032284"/>
    </source>
</evidence>
<dbReference type="SUPFAM" id="SSF52200">
    <property type="entry name" value="Toll/Interleukin receptor TIR domain"/>
    <property type="match status" value="1"/>
</dbReference>
<dbReference type="InterPro" id="IPR000157">
    <property type="entry name" value="TIR_dom"/>
</dbReference>
<keyword evidence="16 26" id="KW-1133">Transmembrane helix</keyword>
<dbReference type="InterPro" id="IPR029058">
    <property type="entry name" value="AB_hydrolase_fold"/>
</dbReference>
<dbReference type="InterPro" id="IPR011042">
    <property type="entry name" value="6-blade_b-propeller_TolB-like"/>
</dbReference>
<dbReference type="GO" id="GO:0005768">
    <property type="term" value="C:endosome"/>
    <property type="evidence" value="ECO:0007669"/>
    <property type="project" value="UniProtKB-SubCell"/>
</dbReference>
<feature type="domain" description="TIR" evidence="27">
    <location>
        <begin position="1551"/>
        <end position="1686"/>
    </location>
</feature>
<dbReference type="STRING" id="52904.ENSSMAP00000011631"/>
<dbReference type="PANTHER" id="PTHR47410">
    <property type="entry name" value="TOLL-LIKE RECEPTOR 7-RELATED"/>
    <property type="match status" value="1"/>
</dbReference>
<dbReference type="EMBL" id="CP026253">
    <property type="protein sequence ID" value="AWP09774.1"/>
    <property type="molecule type" value="Genomic_DNA"/>
</dbReference>
<dbReference type="EC" id="3.4.19.1" evidence="6"/>
<evidence type="ECO:0000256" key="12">
    <source>
        <dbReference type="ARBA" id="ARBA00022737"/>
    </source>
</evidence>
<evidence type="ECO:0000256" key="3">
    <source>
        <dbReference type="ARBA" id="ARBA00009634"/>
    </source>
</evidence>
<keyword evidence="9" id="KW-0433">Leucine-rich repeat</keyword>
<dbReference type="Pfam" id="PF00326">
    <property type="entry name" value="Peptidase_S9"/>
    <property type="match status" value="1"/>
</dbReference>
<keyword evidence="10 26" id="KW-0812">Transmembrane</keyword>
<evidence type="ECO:0000256" key="23">
    <source>
        <dbReference type="ARBA" id="ARBA00032596"/>
    </source>
</evidence>
<dbReference type="GO" id="GO:0051607">
    <property type="term" value="P:defense response to virus"/>
    <property type="evidence" value="ECO:0007669"/>
    <property type="project" value="TreeGrafter"/>
</dbReference>
<dbReference type="GO" id="GO:0006508">
    <property type="term" value="P:proteolysis"/>
    <property type="evidence" value="ECO:0007669"/>
    <property type="project" value="InterPro"/>
</dbReference>
<keyword evidence="13" id="KW-0967">Endosome</keyword>
<evidence type="ECO:0000256" key="13">
    <source>
        <dbReference type="ARBA" id="ARBA00022753"/>
    </source>
</evidence>
<keyword evidence="18 26" id="KW-0472">Membrane</keyword>
<proteinExistence type="inferred from homology"/>
<comment type="function">
    <text evidence="24">This enzyme catalyzes the hydrolysis of the N-terminal peptide bond of an N-acetylated peptide to generate an N-acetylated amino acid and a peptide with a free N-terminus. It preferentially cleaves off Ac-Ala, Ac-Met and Ac-Ser. Also, involved in the degradation of oxidized and glycated proteins.</text>
</comment>
<gene>
    <name evidence="28" type="ORF">SMAX5B_014760</name>
</gene>
<dbReference type="GO" id="GO:0008242">
    <property type="term" value="F:omega peptidase activity"/>
    <property type="evidence" value="ECO:0007669"/>
    <property type="project" value="UniProtKB-EC"/>
</dbReference>
<dbReference type="GO" id="GO:0006954">
    <property type="term" value="P:inflammatory response"/>
    <property type="evidence" value="ECO:0007669"/>
    <property type="project" value="UniProtKB-KW"/>
</dbReference>
<comment type="catalytic activity">
    <reaction evidence="1">
        <text>Cleavage of an N-acetyl or N-formyl amino acid from the N-terminus of a polypeptide.</text>
        <dbReference type="EC" id="3.4.19.1"/>
    </reaction>
</comment>
<keyword evidence="17" id="KW-0007">Acetylation</keyword>
<evidence type="ECO:0000256" key="7">
    <source>
        <dbReference type="ARBA" id="ARBA00018421"/>
    </source>
</evidence>
<dbReference type="InterPro" id="IPR001375">
    <property type="entry name" value="Peptidase_S9_cat"/>
</dbReference>
<evidence type="ECO:0000256" key="20">
    <source>
        <dbReference type="ARBA" id="ARBA00023180"/>
    </source>
</evidence>
<evidence type="ECO:0000256" key="19">
    <source>
        <dbReference type="ARBA" id="ARBA00023170"/>
    </source>
</evidence>
<evidence type="ECO:0000256" key="14">
    <source>
        <dbReference type="ARBA" id="ARBA00022801"/>
    </source>
</evidence>
<accession>A0A2U9BZP8</accession>
<dbReference type="Proteomes" id="UP000246464">
    <property type="component" value="Chromosome 11"/>
</dbReference>
<dbReference type="GO" id="GO:0005886">
    <property type="term" value="C:plasma membrane"/>
    <property type="evidence" value="ECO:0007669"/>
    <property type="project" value="TreeGrafter"/>
</dbReference>
<dbReference type="SUPFAM" id="SSF50993">
    <property type="entry name" value="Peptidase/esterase 'gauge' domain"/>
    <property type="match status" value="1"/>
</dbReference>
<dbReference type="InterPro" id="IPR003591">
    <property type="entry name" value="Leu-rich_rpt_typical-subtyp"/>
</dbReference>
<dbReference type="InterPro" id="IPR045550">
    <property type="entry name" value="AARE_N"/>
</dbReference>
<evidence type="ECO:0000256" key="25">
    <source>
        <dbReference type="ARBA" id="ARBA00046288"/>
    </source>
</evidence>
<dbReference type="Gene3D" id="3.40.50.1820">
    <property type="entry name" value="alpha/beta hydrolase"/>
    <property type="match status" value="1"/>
</dbReference>
<evidence type="ECO:0000313" key="29">
    <source>
        <dbReference type="Proteomes" id="UP000246464"/>
    </source>
</evidence>
<evidence type="ECO:0000256" key="16">
    <source>
        <dbReference type="ARBA" id="ARBA00022989"/>
    </source>
</evidence>
<keyword evidence="19 28" id="KW-0675">Receptor</keyword>
<keyword evidence="12" id="KW-0677">Repeat</keyword>
<evidence type="ECO:0000256" key="9">
    <source>
        <dbReference type="ARBA" id="ARBA00022614"/>
    </source>
</evidence>
<sequence>MESQVMTNPEEVARLYRELSLFPSLNRADVGPVITSQYGGKYSNIYTEWSQRDLGRNDNVKFCRQYIVFHDEKSVVFAGTSGNCTEIKGELISKDSPSGDMKAVVRECSVKGEDKQFLEIWSKNIKMKSIDLTALKKHGKVYEDEQFGCLVWSHSETHLLYVAERKRPKAESFFQTESPELSSIGDEEETMRVEKKEALKGEQFVFREDWGEALVSKNCPVLCVLDIEGDNVSVLEGVPESISPGQAFWAPGDTGVVFVGWWHEPFRLGLKYCPNRRSSLFYVDLTGGKCEQLSSGTSAVWSPRLSPDQCRIVYLECSVYGPHMQCSRLCMYDWYTKKTSVVVDVVQRPGEGGFTGIYSSQLSPQCWSADSQRIIVACPQRSRKDLLMVDIGTGSVTSLTSKCDAGSWCLLNIVRDLMVVSCSSPNSPPSLRVGFLPARDSQEEVGWVTLEDSQVLPDIQCQILTFNPPPEEDNSQYPGLDFEALLVKPKEVKDGVKLPLIVIPHGGPHSVIVAEWRLSSSVLCRMGFAILLVNYRGSLGYGQDNILSLCGNVGNQDVKDVQFAVESVLKRGNFDTQKVAVSGGSHGGFLACHLIGQYPGFYKACVACNPVINLASMIGSTDIPDWCMSVIGNNYNMDCLPDPTVWEQMLSKSPIKHVAQAMLRNILIICQLLPFARTRNIKFFPCETDENVTTVDCYERPIRNIPVITSTTVVSLNLSRTKIRQVGQHAFADVPNLLTLKIMGNCQPGQLRAIKDQSCKMKIHPHAFKSLLSLQSLYLSGNSLTSIPWLPETLRVLDLQNNCIFHITDPLNTPNLEMLFLTKNCFYANPCNQSFYISERVFRELRNLKTLTLGHNNLTAVPNGLPPSLESLDLRENRITVVSDGAFANLTMLKKLNLEWNCQRCDHASRPCFPCPNNHSLYLHPNSFYAENSSITFLSLRGNSLKTFPEGLFRPLTNLKKLDLSDNLLAYAIQNGTFFTELRGLTWMSLIYNYEPLKTFQELSLSSHIGNISGLQQLLLSGNFFHSLSPQSLSVLSKLRHLKTLELRMNFIRNCNLTALKQLPSLIEIDLSQNMLSFLPCPSSEILAQHRCQNQNLYTNDFCDQPIIVVDREVTSGDGIWEPNQSKLLETLKDYVSPFPSLWDFRTYFCQNNLTFDLSQNDILSLNKHVFLGMENAVCLDLSFNYMNQALRRGQFSSTKNLVFLNLSYNRFDLYYTDAFSELKTTLKVLDVSNNDFHFRMRGMGHRFEFLQNLTNLEVLSLANNGIGMRIDQMLISSSVKYLYFYGNHLNIMWESGNNQYTKFFQNLTNLIYLDISDNDLTSITPDVLCHLPASIESLSISNNLLNYFPWQNMSALSNLCHLNLSQNYLYYLPYRVIEFGANFSLLDLSHNRFSVIPENFFRKAKSMQYLYLSNNQIKELDHQYVPTPFKNGSALKILTLHANPFKCDCSTSWFADFLSTTPVNIPHLTTRIHCEYPESKQGQSILSMDQKSCQDVYGSLAFLVCSFLALTITALPLLKHLYGWDMWYCIQVLWAGHKGYSQLAGSDSHNHYDAFVVFDTTNQAVRDWVYNELTVNVENFGPRRFCLCLEERDWTPGLSCIENLHSAVYNSVKTVFVLSSCLNGGETANGVIRQAFYMVQQRLLDEKGGSVVSPTGGDRVDSASSSCTLATTIAVAVWAATRLFSSRQQLAANYEVYICHWMHRNYARD</sequence>
<dbReference type="PANTHER" id="PTHR47410:SF4">
    <property type="entry name" value="TOLL-LIKE RECEPTOR 9"/>
    <property type="match status" value="1"/>
</dbReference>
<dbReference type="SUPFAM" id="SSF52058">
    <property type="entry name" value="L domain-like"/>
    <property type="match status" value="2"/>
</dbReference>
<dbReference type="Gene3D" id="3.80.10.10">
    <property type="entry name" value="Ribonuclease Inhibitor"/>
    <property type="match status" value="1"/>
</dbReference>
<dbReference type="GO" id="GO:0032755">
    <property type="term" value="P:positive regulation of interleukin-6 production"/>
    <property type="evidence" value="ECO:0007669"/>
    <property type="project" value="TreeGrafter"/>
</dbReference>
<evidence type="ECO:0000313" key="28">
    <source>
        <dbReference type="EMBL" id="AWP09774.1"/>
    </source>
</evidence>
<dbReference type="Pfam" id="PF19283">
    <property type="entry name" value="APEH_N"/>
    <property type="match status" value="1"/>
</dbReference>
<dbReference type="InterPro" id="IPR032675">
    <property type="entry name" value="LRR_dom_sf"/>
</dbReference>
<reference evidence="28 29" key="1">
    <citation type="submission" date="2017-12" db="EMBL/GenBank/DDBJ databases">
        <title>Integrating genomic resources of turbot (Scophthalmus maximus) in depth evaluation of genetic and physical mapping variation across individuals.</title>
        <authorList>
            <person name="Martinez P."/>
        </authorList>
    </citation>
    <scope>NUCLEOTIDE SEQUENCE [LARGE SCALE GENOMIC DNA]</scope>
</reference>
<evidence type="ECO:0000256" key="4">
    <source>
        <dbReference type="ARBA" id="ARBA00010040"/>
    </source>
</evidence>
<dbReference type="Gene3D" id="3.40.50.10140">
    <property type="entry name" value="Toll/interleukin-1 receptor homology (TIR) domain"/>
    <property type="match status" value="1"/>
</dbReference>
<evidence type="ECO:0000256" key="2">
    <source>
        <dbReference type="ARBA" id="ARBA00004177"/>
    </source>
</evidence>
<dbReference type="SMART" id="SM00369">
    <property type="entry name" value="LRR_TYP"/>
    <property type="match status" value="12"/>
</dbReference>
<dbReference type="Pfam" id="PF00560">
    <property type="entry name" value="LRR_1"/>
    <property type="match status" value="2"/>
</dbReference>
<dbReference type="SUPFAM" id="SSF53474">
    <property type="entry name" value="alpha/beta-Hydrolases"/>
    <property type="match status" value="1"/>
</dbReference>
<evidence type="ECO:0000256" key="18">
    <source>
        <dbReference type="ARBA" id="ARBA00023136"/>
    </source>
</evidence>
<dbReference type="PROSITE" id="PS50104">
    <property type="entry name" value="TIR"/>
    <property type="match status" value="1"/>
</dbReference>
<evidence type="ECO:0000256" key="15">
    <source>
        <dbReference type="ARBA" id="ARBA00022859"/>
    </source>
</evidence>
<evidence type="ECO:0000256" key="5">
    <source>
        <dbReference type="ARBA" id="ARBA00011881"/>
    </source>
</evidence>
<dbReference type="GO" id="GO:0038187">
    <property type="term" value="F:pattern recognition receptor activity"/>
    <property type="evidence" value="ECO:0007669"/>
    <property type="project" value="TreeGrafter"/>
</dbReference>
<keyword evidence="20" id="KW-0325">Glycoprotein</keyword>
<evidence type="ECO:0000259" key="27">
    <source>
        <dbReference type="PROSITE" id="PS50104"/>
    </source>
</evidence>
<evidence type="ECO:0000256" key="1">
    <source>
        <dbReference type="ARBA" id="ARBA00000721"/>
    </source>
</evidence>
<comment type="subcellular location">
    <subcellularLocation>
        <location evidence="25">Endomembrane system</location>
        <topology evidence="25">Single-pass type I membrane protein</topology>
    </subcellularLocation>
    <subcellularLocation>
        <location evidence="2">Endosome</location>
    </subcellularLocation>
</comment>
<name>A0A2U9BZP8_SCOMX</name>
<evidence type="ECO:0000256" key="17">
    <source>
        <dbReference type="ARBA" id="ARBA00022990"/>
    </source>
</evidence>
<comment type="subunit">
    <text evidence="5">Homotetramer.</text>
</comment>
<comment type="similarity">
    <text evidence="4">Belongs to the peptidase S9C family.</text>
</comment>
<dbReference type="FunFam" id="2.120.10.30:FF:000189">
    <property type="entry name" value="Acylaminoacyl-peptide hydrolase"/>
    <property type="match status" value="1"/>
</dbReference>
<organism evidence="28 29">
    <name type="scientific">Scophthalmus maximus</name>
    <name type="common">Turbot</name>
    <name type="synonym">Psetta maxima</name>
    <dbReference type="NCBI Taxonomy" id="52904"/>
    <lineage>
        <taxon>Eukaryota</taxon>
        <taxon>Metazoa</taxon>
        <taxon>Chordata</taxon>
        <taxon>Craniata</taxon>
        <taxon>Vertebrata</taxon>
        <taxon>Euteleostomi</taxon>
        <taxon>Actinopterygii</taxon>
        <taxon>Neopterygii</taxon>
        <taxon>Teleostei</taxon>
        <taxon>Neoteleostei</taxon>
        <taxon>Acanthomorphata</taxon>
        <taxon>Carangaria</taxon>
        <taxon>Pleuronectiformes</taxon>
        <taxon>Pleuronectoidei</taxon>
        <taxon>Scophthalmidae</taxon>
        <taxon>Scophthalmus</taxon>
    </lineage>
</organism>
<keyword evidence="14" id="KW-0378">Hydrolase</keyword>
<evidence type="ECO:0000256" key="26">
    <source>
        <dbReference type="SAM" id="Phobius"/>
    </source>
</evidence>
<dbReference type="PROSITE" id="PS00708">
    <property type="entry name" value="PRO_ENDOPEP_SER"/>
    <property type="match status" value="1"/>
</dbReference>
<evidence type="ECO:0000256" key="21">
    <source>
        <dbReference type="ARBA" id="ARBA00023198"/>
    </source>
</evidence>
<dbReference type="SMART" id="SM00364">
    <property type="entry name" value="LRR_BAC"/>
    <property type="match status" value="6"/>
</dbReference>
<keyword evidence="21" id="KW-0395">Inflammatory response</keyword>
<dbReference type="InterPro" id="IPR035897">
    <property type="entry name" value="Toll_tir_struct_dom_sf"/>
</dbReference>
<dbReference type="GO" id="GO:0007249">
    <property type="term" value="P:canonical NF-kappaB signal transduction"/>
    <property type="evidence" value="ECO:0007669"/>
    <property type="project" value="TreeGrafter"/>
</dbReference>
<dbReference type="GO" id="GO:0004252">
    <property type="term" value="F:serine-type endopeptidase activity"/>
    <property type="evidence" value="ECO:0007669"/>
    <property type="project" value="InterPro"/>
</dbReference>
<dbReference type="SMART" id="SM00365">
    <property type="entry name" value="LRR_SD22"/>
    <property type="match status" value="7"/>
</dbReference>
<evidence type="ECO:0000256" key="6">
    <source>
        <dbReference type="ARBA" id="ARBA00012917"/>
    </source>
</evidence>
<feature type="transmembrane region" description="Helical" evidence="26">
    <location>
        <begin position="1497"/>
        <end position="1519"/>
    </location>
</feature>
<keyword evidence="15" id="KW-0391">Immunity</keyword>
<dbReference type="Pfam" id="PF13855">
    <property type="entry name" value="LRR_8"/>
    <property type="match status" value="2"/>
</dbReference>
<dbReference type="FunFam" id="3.40.50.1820:FF:000043">
    <property type="entry name" value="acylamino-acid-releasing enzyme"/>
    <property type="match status" value="1"/>
</dbReference>
<keyword evidence="29" id="KW-1185">Reference proteome</keyword>
<dbReference type="Pfam" id="PF01582">
    <property type="entry name" value="TIR"/>
    <property type="match status" value="1"/>
</dbReference>
<protein>
    <recommendedName>
        <fullName evidence="7">Acylamino-acid-releasing enzyme</fullName>
        <ecNumber evidence="6">3.4.19.1</ecNumber>
    </recommendedName>
    <alternativeName>
        <fullName evidence="23">Acyl-peptide hydrolase</fullName>
    </alternativeName>
    <alternativeName>
        <fullName evidence="22">Acylaminoacyl-peptidase</fullName>
    </alternativeName>
</protein>
<evidence type="ECO:0000256" key="24">
    <source>
        <dbReference type="ARBA" id="ARBA00045885"/>
    </source>
</evidence>
<dbReference type="GO" id="GO:1902533">
    <property type="term" value="P:positive regulation of intracellular signal transduction"/>
    <property type="evidence" value="ECO:0007669"/>
    <property type="project" value="UniProtKB-ARBA"/>
</dbReference>
<dbReference type="SMART" id="SM00082">
    <property type="entry name" value="LRRCT"/>
    <property type="match status" value="1"/>
</dbReference>
<evidence type="ECO:0000256" key="10">
    <source>
        <dbReference type="ARBA" id="ARBA00022692"/>
    </source>
</evidence>
<dbReference type="PROSITE" id="PS51450">
    <property type="entry name" value="LRR"/>
    <property type="match status" value="3"/>
</dbReference>
<dbReference type="GO" id="GO:0002224">
    <property type="term" value="P:toll-like receptor signaling pathway"/>
    <property type="evidence" value="ECO:0007669"/>
    <property type="project" value="TreeGrafter"/>
</dbReference>
<evidence type="ECO:0000256" key="8">
    <source>
        <dbReference type="ARBA" id="ARBA00022588"/>
    </source>
</evidence>
<dbReference type="SUPFAM" id="SSF52075">
    <property type="entry name" value="Outer arm dynein light chain 1"/>
    <property type="match status" value="1"/>
</dbReference>